<dbReference type="GO" id="GO:0070403">
    <property type="term" value="F:NAD+ binding"/>
    <property type="evidence" value="ECO:0007669"/>
    <property type="project" value="InterPro"/>
</dbReference>
<reference evidence="6" key="1">
    <citation type="submission" date="2017-02" db="UniProtKB">
        <authorList>
            <consortium name="WormBaseParasite"/>
        </authorList>
    </citation>
    <scope>IDENTIFICATION</scope>
</reference>
<feature type="binding site" evidence="3">
    <location>
        <position position="196"/>
    </location>
    <ligand>
        <name>Zn(2+)</name>
        <dbReference type="ChEBI" id="CHEBI:29105"/>
    </ligand>
</feature>
<dbReference type="InterPro" id="IPR026590">
    <property type="entry name" value="Ssirtuin_cat_dom"/>
</dbReference>
<feature type="binding site" evidence="3">
    <location>
        <position position="199"/>
    </location>
    <ligand>
        <name>Zn(2+)</name>
        <dbReference type="ChEBI" id="CHEBI:29105"/>
    </ligand>
</feature>
<dbReference type="SUPFAM" id="SSF52467">
    <property type="entry name" value="DHS-like NAD/FAD-binding domain"/>
    <property type="match status" value="1"/>
</dbReference>
<dbReference type="PANTHER" id="PTHR11085:SF10">
    <property type="entry name" value="NAD-DEPENDENT PROTEIN DEACYLASE SIRTUIN-5, MITOCHONDRIAL-RELATED"/>
    <property type="match status" value="1"/>
</dbReference>
<name>A0A0N5APN8_9BILA</name>
<keyword evidence="1" id="KW-0808">Transferase</keyword>
<feature type="binding site" evidence="3">
    <location>
        <position position="147"/>
    </location>
    <ligand>
        <name>Zn(2+)</name>
        <dbReference type="ChEBI" id="CHEBI:29105"/>
    </ligand>
</feature>
<sequence>MSSLLRFVPRCQQPSEDAVKRFLDALHDVDRFVVLTGAGVSTESGIPDYRSEKVGQYARSKHRPINHNVFMASELSRMKYWARNFIGWSIFSKCEPNINHYEMAKWESSSKFVWLITQNVDKLHTKAGSKMLTELHGCGHRVRCMQCQRIYPREDVQNWIAENNPNWTVDKIGEVAPDGDIELSDEAIKSFKLPFCPHCGPKSILKTDVVFFGDFVPRKTVDFCYEKINECDGLLVVGSSLTVMSGYRFAYHASQRKIPIFIVNIGLTRADNLATVKLSARCSDVIPYISML</sequence>
<keyword evidence="5" id="KW-1185">Reference proteome</keyword>
<dbReference type="InterPro" id="IPR003000">
    <property type="entry name" value="Sirtuin"/>
</dbReference>
<dbReference type="GO" id="GO:0046872">
    <property type="term" value="F:metal ion binding"/>
    <property type="evidence" value="ECO:0007669"/>
    <property type="project" value="UniProtKB-KW"/>
</dbReference>
<organism evidence="5 6">
    <name type="scientific">Syphacia muris</name>
    <dbReference type="NCBI Taxonomy" id="451379"/>
    <lineage>
        <taxon>Eukaryota</taxon>
        <taxon>Metazoa</taxon>
        <taxon>Ecdysozoa</taxon>
        <taxon>Nematoda</taxon>
        <taxon>Chromadorea</taxon>
        <taxon>Rhabditida</taxon>
        <taxon>Spirurina</taxon>
        <taxon>Oxyuridomorpha</taxon>
        <taxon>Oxyuroidea</taxon>
        <taxon>Oxyuridae</taxon>
        <taxon>Syphacia</taxon>
    </lineage>
</organism>
<protein>
    <submittedName>
        <fullName evidence="6">Deacetylase sirtuin-type domain-containing protein</fullName>
    </submittedName>
</protein>
<dbReference type="Pfam" id="PF02146">
    <property type="entry name" value="SIR2"/>
    <property type="match status" value="1"/>
</dbReference>
<evidence type="ECO:0000313" key="6">
    <source>
        <dbReference type="WBParaSite" id="SMUV_0000662401-mRNA-1"/>
    </source>
</evidence>
<evidence type="ECO:0000256" key="3">
    <source>
        <dbReference type="PROSITE-ProRule" id="PRU00236"/>
    </source>
</evidence>
<evidence type="ECO:0000256" key="1">
    <source>
        <dbReference type="ARBA" id="ARBA00022679"/>
    </source>
</evidence>
<dbReference type="InterPro" id="IPR029035">
    <property type="entry name" value="DHS-like_NAD/FAD-binding_dom"/>
</dbReference>
<dbReference type="NCBIfam" id="NF003738">
    <property type="entry name" value="PRK05333.1"/>
    <property type="match status" value="1"/>
</dbReference>
<feature type="active site" description="Proton acceptor" evidence="3">
    <location>
        <position position="136"/>
    </location>
</feature>
<keyword evidence="3" id="KW-0862">Zinc</keyword>
<dbReference type="Gene3D" id="3.40.50.1220">
    <property type="entry name" value="TPP-binding domain"/>
    <property type="match status" value="1"/>
</dbReference>
<dbReference type="GO" id="GO:0005759">
    <property type="term" value="C:mitochondrial matrix"/>
    <property type="evidence" value="ECO:0007669"/>
    <property type="project" value="TreeGrafter"/>
</dbReference>
<feature type="binding site" evidence="3">
    <location>
        <position position="144"/>
    </location>
    <ligand>
        <name>Zn(2+)</name>
        <dbReference type="ChEBI" id="CHEBI:29105"/>
    </ligand>
</feature>
<dbReference type="GO" id="GO:0017136">
    <property type="term" value="F:histone deacetylase activity, NAD-dependent"/>
    <property type="evidence" value="ECO:0007669"/>
    <property type="project" value="TreeGrafter"/>
</dbReference>
<dbReference type="Proteomes" id="UP000046393">
    <property type="component" value="Unplaced"/>
</dbReference>
<evidence type="ECO:0000313" key="5">
    <source>
        <dbReference type="Proteomes" id="UP000046393"/>
    </source>
</evidence>
<dbReference type="Gene3D" id="3.30.1600.10">
    <property type="entry name" value="SIR2/SIRT2 'Small Domain"/>
    <property type="match status" value="1"/>
</dbReference>
<keyword evidence="3" id="KW-0479">Metal-binding</keyword>
<dbReference type="InterPro" id="IPR026591">
    <property type="entry name" value="Sirtuin_cat_small_dom_sf"/>
</dbReference>
<evidence type="ECO:0000256" key="2">
    <source>
        <dbReference type="ARBA" id="ARBA00023027"/>
    </source>
</evidence>
<accession>A0A0N5APN8</accession>
<dbReference type="CDD" id="cd01409">
    <property type="entry name" value="SIRT4"/>
    <property type="match status" value="1"/>
</dbReference>
<feature type="domain" description="Deacetylase sirtuin-type" evidence="4">
    <location>
        <begin position="12"/>
        <end position="292"/>
    </location>
</feature>
<dbReference type="WBParaSite" id="SMUV_0000662401-mRNA-1">
    <property type="protein sequence ID" value="SMUV_0000662401-mRNA-1"/>
    <property type="gene ID" value="SMUV_0000662401"/>
</dbReference>
<dbReference type="AlphaFoldDB" id="A0A0N5APN8"/>
<keyword evidence="2" id="KW-0520">NAD</keyword>
<dbReference type="InterPro" id="IPR050134">
    <property type="entry name" value="NAD-dep_sirtuin_deacylases"/>
</dbReference>
<evidence type="ECO:0000259" key="4">
    <source>
        <dbReference type="PROSITE" id="PS50305"/>
    </source>
</evidence>
<dbReference type="PROSITE" id="PS50305">
    <property type="entry name" value="SIRTUIN"/>
    <property type="match status" value="1"/>
</dbReference>
<dbReference type="PANTHER" id="PTHR11085">
    <property type="entry name" value="NAD-DEPENDENT PROTEIN DEACYLASE SIRTUIN-5, MITOCHONDRIAL-RELATED"/>
    <property type="match status" value="1"/>
</dbReference>
<dbReference type="STRING" id="451379.A0A0N5APN8"/>
<proteinExistence type="predicted"/>